<keyword evidence="11" id="KW-1185">Reference proteome</keyword>
<dbReference type="SMART" id="SM00862">
    <property type="entry name" value="Trans_reg_C"/>
    <property type="match status" value="1"/>
</dbReference>
<feature type="domain" description="Response regulatory" evidence="8">
    <location>
        <begin position="9"/>
        <end position="123"/>
    </location>
</feature>
<dbReference type="AlphaFoldDB" id="A0A9E8HQ04"/>
<protein>
    <submittedName>
        <fullName evidence="10">Response regulator transcription factor</fullName>
    </submittedName>
</protein>
<evidence type="ECO:0000256" key="5">
    <source>
        <dbReference type="ARBA" id="ARBA00023163"/>
    </source>
</evidence>
<name>A0A9E8HQ04_9ALTE</name>
<dbReference type="Gene3D" id="3.40.50.2300">
    <property type="match status" value="1"/>
</dbReference>
<dbReference type="FunFam" id="3.40.50.2300:FF:000001">
    <property type="entry name" value="DNA-binding response regulator PhoB"/>
    <property type="match status" value="1"/>
</dbReference>
<evidence type="ECO:0000256" key="2">
    <source>
        <dbReference type="ARBA" id="ARBA00023012"/>
    </source>
</evidence>
<evidence type="ECO:0000256" key="4">
    <source>
        <dbReference type="ARBA" id="ARBA00023125"/>
    </source>
</evidence>
<dbReference type="CDD" id="cd17574">
    <property type="entry name" value="REC_OmpR"/>
    <property type="match status" value="1"/>
</dbReference>
<keyword evidence="5" id="KW-0804">Transcription</keyword>
<accession>A0A9E8HQ04</accession>
<feature type="DNA-binding region" description="OmpR/PhoB-type" evidence="7">
    <location>
        <begin position="141"/>
        <end position="240"/>
    </location>
</feature>
<dbReference type="Proteomes" id="UP001164472">
    <property type="component" value="Chromosome"/>
</dbReference>
<evidence type="ECO:0000313" key="11">
    <source>
        <dbReference type="Proteomes" id="UP001164472"/>
    </source>
</evidence>
<dbReference type="SUPFAM" id="SSF52172">
    <property type="entry name" value="CheY-like"/>
    <property type="match status" value="1"/>
</dbReference>
<dbReference type="InterPro" id="IPR001867">
    <property type="entry name" value="OmpR/PhoB-type_DNA-bd"/>
</dbReference>
<dbReference type="SMART" id="SM00448">
    <property type="entry name" value="REC"/>
    <property type="match status" value="1"/>
</dbReference>
<dbReference type="InterPro" id="IPR036388">
    <property type="entry name" value="WH-like_DNA-bd_sf"/>
</dbReference>
<dbReference type="CDD" id="cd00383">
    <property type="entry name" value="trans_reg_C"/>
    <property type="match status" value="1"/>
</dbReference>
<dbReference type="PANTHER" id="PTHR48111">
    <property type="entry name" value="REGULATOR OF RPOS"/>
    <property type="match status" value="1"/>
</dbReference>
<dbReference type="GO" id="GO:0006355">
    <property type="term" value="P:regulation of DNA-templated transcription"/>
    <property type="evidence" value="ECO:0007669"/>
    <property type="project" value="InterPro"/>
</dbReference>
<dbReference type="KEGG" id="asem:NNL22_15510"/>
<keyword evidence="3" id="KW-0805">Transcription regulation</keyword>
<dbReference type="InterPro" id="IPR016032">
    <property type="entry name" value="Sig_transdc_resp-reg_C-effctor"/>
</dbReference>
<feature type="modified residue" description="4-aspartylphosphate" evidence="6">
    <location>
        <position position="58"/>
    </location>
</feature>
<dbReference type="GO" id="GO:0032993">
    <property type="term" value="C:protein-DNA complex"/>
    <property type="evidence" value="ECO:0007669"/>
    <property type="project" value="TreeGrafter"/>
</dbReference>
<reference evidence="10" key="1">
    <citation type="submission" date="2022-07" db="EMBL/GenBank/DDBJ databases">
        <title>Alkalimarinus sp. nov., isolated from gut of a Alitta virens.</title>
        <authorList>
            <person name="Yang A.I."/>
            <person name="Shin N.-R."/>
        </authorList>
    </citation>
    <scope>NUCLEOTIDE SEQUENCE</scope>
    <source>
        <strain evidence="10">FA028</strain>
    </source>
</reference>
<evidence type="ECO:0000259" key="8">
    <source>
        <dbReference type="PROSITE" id="PS50110"/>
    </source>
</evidence>
<organism evidence="10 11">
    <name type="scientific">Alkalimarinus sediminis</name>
    <dbReference type="NCBI Taxonomy" id="1632866"/>
    <lineage>
        <taxon>Bacteria</taxon>
        <taxon>Pseudomonadati</taxon>
        <taxon>Pseudomonadota</taxon>
        <taxon>Gammaproteobacteria</taxon>
        <taxon>Alteromonadales</taxon>
        <taxon>Alteromonadaceae</taxon>
        <taxon>Alkalimarinus</taxon>
    </lineage>
</organism>
<dbReference type="SUPFAM" id="SSF46894">
    <property type="entry name" value="C-terminal effector domain of the bipartite response regulators"/>
    <property type="match status" value="1"/>
</dbReference>
<dbReference type="Pfam" id="PF00072">
    <property type="entry name" value="Response_reg"/>
    <property type="match status" value="1"/>
</dbReference>
<dbReference type="PROSITE" id="PS51755">
    <property type="entry name" value="OMPR_PHOB"/>
    <property type="match status" value="1"/>
</dbReference>
<feature type="domain" description="OmpR/PhoB-type" evidence="9">
    <location>
        <begin position="141"/>
        <end position="240"/>
    </location>
</feature>
<dbReference type="RefSeq" id="WP_251812944.1">
    <property type="nucleotide sequence ID" value="NZ_CP101527.1"/>
</dbReference>
<dbReference type="EMBL" id="CP101527">
    <property type="protein sequence ID" value="UZW74411.1"/>
    <property type="molecule type" value="Genomic_DNA"/>
</dbReference>
<keyword evidence="1 6" id="KW-0597">Phosphoprotein</keyword>
<evidence type="ECO:0000313" key="10">
    <source>
        <dbReference type="EMBL" id="UZW74411.1"/>
    </source>
</evidence>
<dbReference type="PANTHER" id="PTHR48111:SF21">
    <property type="entry name" value="DNA-BINDING DUAL MASTER TRANSCRIPTIONAL REGULATOR RPAA"/>
    <property type="match status" value="1"/>
</dbReference>
<sequence length="240" mass="27526">MDKPTPRKRILVVEDERHISEGIRVNLQLQGYDVKISETGPAGLSDWKHWQPDLVVLDIMLPGIDGITVLKSIRLEDERLPILILSAKGSAEDRVNGLANGVDDYLSKPFNLDEFLLRIDRLLKRDSWLKPEPDSAPVESLDSYSFGSNKIDFKQALAFCKGQEVSLTEQELRLLRMFIANRGKVLSRGEILETAWGFSKSLTTRTVDNFVARFRKYFEDDPKHPEYFKSRRSVGYVFDH</sequence>
<dbReference type="PROSITE" id="PS50110">
    <property type="entry name" value="RESPONSE_REGULATORY"/>
    <property type="match status" value="1"/>
</dbReference>
<dbReference type="GO" id="GO:0000156">
    <property type="term" value="F:phosphorelay response regulator activity"/>
    <property type="evidence" value="ECO:0007669"/>
    <property type="project" value="TreeGrafter"/>
</dbReference>
<keyword evidence="4 7" id="KW-0238">DNA-binding</keyword>
<dbReference type="GO" id="GO:0000976">
    <property type="term" value="F:transcription cis-regulatory region binding"/>
    <property type="evidence" value="ECO:0007669"/>
    <property type="project" value="TreeGrafter"/>
</dbReference>
<proteinExistence type="predicted"/>
<dbReference type="InterPro" id="IPR001789">
    <property type="entry name" value="Sig_transdc_resp-reg_receiver"/>
</dbReference>
<gene>
    <name evidence="10" type="ORF">NNL22_15510</name>
</gene>
<evidence type="ECO:0000256" key="7">
    <source>
        <dbReference type="PROSITE-ProRule" id="PRU01091"/>
    </source>
</evidence>
<evidence type="ECO:0000256" key="3">
    <source>
        <dbReference type="ARBA" id="ARBA00023015"/>
    </source>
</evidence>
<dbReference type="Pfam" id="PF00486">
    <property type="entry name" value="Trans_reg_C"/>
    <property type="match status" value="1"/>
</dbReference>
<dbReference type="InterPro" id="IPR011006">
    <property type="entry name" value="CheY-like_superfamily"/>
</dbReference>
<dbReference type="GO" id="GO:0005829">
    <property type="term" value="C:cytosol"/>
    <property type="evidence" value="ECO:0007669"/>
    <property type="project" value="TreeGrafter"/>
</dbReference>
<keyword evidence="2" id="KW-0902">Two-component regulatory system</keyword>
<evidence type="ECO:0000256" key="1">
    <source>
        <dbReference type="ARBA" id="ARBA00022553"/>
    </source>
</evidence>
<evidence type="ECO:0000259" key="9">
    <source>
        <dbReference type="PROSITE" id="PS51755"/>
    </source>
</evidence>
<dbReference type="InterPro" id="IPR039420">
    <property type="entry name" value="WalR-like"/>
</dbReference>
<dbReference type="Gene3D" id="1.10.10.10">
    <property type="entry name" value="Winged helix-like DNA-binding domain superfamily/Winged helix DNA-binding domain"/>
    <property type="match status" value="1"/>
</dbReference>
<evidence type="ECO:0000256" key="6">
    <source>
        <dbReference type="PROSITE-ProRule" id="PRU00169"/>
    </source>
</evidence>